<gene>
    <name evidence="2" type="ORF">CLAFUR5_06643</name>
</gene>
<sequence>MDIWTNDQLYQDMLRIVPQEFRSISIQWNDKLFEDYIKHPEYDDVWNWDPNVRYTGNWYELLEGVSQLNQRFYVPLVHGSYDEFKRSTYDAVEKTAREHGYKPIWGEQSWDKQKQKPIGPKPLKPIEEDDFN</sequence>
<dbReference type="Proteomes" id="UP000756132">
    <property type="component" value="Chromosome 6"/>
</dbReference>
<dbReference type="GeneID" id="71986521"/>
<organism evidence="2 3">
    <name type="scientific">Passalora fulva</name>
    <name type="common">Tomato leaf mold</name>
    <name type="synonym">Cladosporium fulvum</name>
    <dbReference type="NCBI Taxonomy" id="5499"/>
    <lineage>
        <taxon>Eukaryota</taxon>
        <taxon>Fungi</taxon>
        <taxon>Dikarya</taxon>
        <taxon>Ascomycota</taxon>
        <taxon>Pezizomycotina</taxon>
        <taxon>Dothideomycetes</taxon>
        <taxon>Dothideomycetidae</taxon>
        <taxon>Mycosphaerellales</taxon>
        <taxon>Mycosphaerellaceae</taxon>
        <taxon>Fulvia</taxon>
    </lineage>
</organism>
<protein>
    <submittedName>
        <fullName evidence="2">Uncharacterized protein</fullName>
    </submittedName>
</protein>
<dbReference type="RefSeq" id="XP_047763335.1">
    <property type="nucleotide sequence ID" value="XM_047905791.1"/>
</dbReference>
<dbReference type="AlphaFoldDB" id="A0A9Q8UQP3"/>
<dbReference type="PANTHER" id="PTHR36205:SF2">
    <property type="entry name" value="MAJOR FACILITATOR SUPERFAMILY TRANSPORTER"/>
    <property type="match status" value="1"/>
</dbReference>
<evidence type="ECO:0000313" key="2">
    <source>
        <dbReference type="EMBL" id="UJO18969.1"/>
    </source>
</evidence>
<reference evidence="2" key="2">
    <citation type="journal article" date="2022" name="Microb. Genom.">
        <title>A chromosome-scale genome assembly of the tomato pathogen Cladosporium fulvum reveals a compartmentalized genome architecture and the presence of a dispensable chromosome.</title>
        <authorList>
            <person name="Zaccaron A.Z."/>
            <person name="Chen L.H."/>
            <person name="Samaras A."/>
            <person name="Stergiopoulos I."/>
        </authorList>
    </citation>
    <scope>NUCLEOTIDE SEQUENCE</scope>
    <source>
        <strain evidence="2">Race5_Kim</strain>
    </source>
</reference>
<dbReference type="Pfam" id="PF11885">
    <property type="entry name" value="DUF3405"/>
    <property type="match status" value="1"/>
</dbReference>
<dbReference type="InterPro" id="IPR021822">
    <property type="entry name" value="DUF3405"/>
</dbReference>
<feature type="region of interest" description="Disordered" evidence="1">
    <location>
        <begin position="104"/>
        <end position="132"/>
    </location>
</feature>
<keyword evidence="3" id="KW-1185">Reference proteome</keyword>
<proteinExistence type="predicted"/>
<dbReference type="OrthoDB" id="3353407at2759"/>
<dbReference type="PANTHER" id="PTHR36205">
    <property type="entry name" value="CHROMOSOME 19, WHOLE GENOME SHOTGUN SEQUENCE"/>
    <property type="match status" value="1"/>
</dbReference>
<evidence type="ECO:0000313" key="3">
    <source>
        <dbReference type="Proteomes" id="UP000756132"/>
    </source>
</evidence>
<evidence type="ECO:0000256" key="1">
    <source>
        <dbReference type="SAM" id="MobiDB-lite"/>
    </source>
</evidence>
<accession>A0A9Q8UQP3</accession>
<dbReference type="EMBL" id="CP090168">
    <property type="protein sequence ID" value="UJO18969.1"/>
    <property type="molecule type" value="Genomic_DNA"/>
</dbReference>
<reference evidence="2" key="1">
    <citation type="submission" date="2021-12" db="EMBL/GenBank/DDBJ databases">
        <authorList>
            <person name="Zaccaron A."/>
            <person name="Stergiopoulos I."/>
        </authorList>
    </citation>
    <scope>NUCLEOTIDE SEQUENCE</scope>
    <source>
        <strain evidence="2">Race5_Kim</strain>
    </source>
</reference>
<dbReference type="KEGG" id="ffu:CLAFUR5_06643"/>
<name>A0A9Q8UQP3_PASFU</name>